<dbReference type="EMBL" id="MRCB01000001">
    <property type="protein sequence ID" value="OKH26888.1"/>
    <property type="molecule type" value="Genomic_DNA"/>
</dbReference>
<proteinExistence type="predicted"/>
<dbReference type="Pfam" id="PF01266">
    <property type="entry name" value="DAO"/>
    <property type="match status" value="1"/>
</dbReference>
<dbReference type="GO" id="GO:0005737">
    <property type="term" value="C:cytoplasm"/>
    <property type="evidence" value="ECO:0007669"/>
    <property type="project" value="TreeGrafter"/>
</dbReference>
<reference evidence="3 4" key="1">
    <citation type="submission" date="2016-11" db="EMBL/GenBank/DDBJ databases">
        <title>Draft Genome Sequences of Nine Cyanobacterial Strains from Diverse Habitats.</title>
        <authorList>
            <person name="Zhu T."/>
            <person name="Hou S."/>
            <person name="Lu X."/>
            <person name="Hess W.R."/>
        </authorList>
    </citation>
    <scope>NUCLEOTIDE SEQUENCE [LARGE SCALE GENOMIC DNA]</scope>
    <source>
        <strain evidence="3 4">NIES-593</strain>
    </source>
</reference>
<dbReference type="Proteomes" id="UP000186868">
    <property type="component" value="Unassembled WGS sequence"/>
</dbReference>
<dbReference type="OrthoDB" id="502939at2"/>
<dbReference type="PANTHER" id="PTHR13847">
    <property type="entry name" value="SARCOSINE DEHYDROGENASE-RELATED"/>
    <property type="match status" value="1"/>
</dbReference>
<dbReference type="InterPro" id="IPR006076">
    <property type="entry name" value="FAD-dep_OxRdtase"/>
</dbReference>
<evidence type="ECO:0000256" key="1">
    <source>
        <dbReference type="ARBA" id="ARBA00023002"/>
    </source>
</evidence>
<evidence type="ECO:0000259" key="2">
    <source>
        <dbReference type="Pfam" id="PF01266"/>
    </source>
</evidence>
<comment type="caution">
    <text evidence="3">The sequence shown here is derived from an EMBL/GenBank/DDBJ whole genome shotgun (WGS) entry which is preliminary data.</text>
</comment>
<sequence>MANYDWIVIGAGITGSALGYELAKKGFRTLLLEKDARPDNATYYSYGGLAYWSGTTELTRQICQEGIEIHRNLSEELGADTEFRDIDLVLTIDAQDEPTTVATNYSQFAIAPQVLDVAGACELEPLLNPNAISGVLRFPHGHIHPHKTNLAYQQAFCRLGGELKIEPVVNLLRQGDRIEGVVTDRNQYYAANTVVCAGGLSRMLLKEAGISIRLYFTHAQLIKTPPVDIRLRTLVMPATQKRMLLEAQATAPEIESLWEQPSQDFIAGVLDPGAVQFLDGSFYIGQISEIYTNPQVKIDSAISEAQIRTGMTIILPSLQNLPGTWHRCLVAFAKNSLPLVGEINHLTGAYLFSGFTSTLVFAPPLARHFASWAAQEKDNIIPQLSANN</sequence>
<dbReference type="SUPFAM" id="SSF51905">
    <property type="entry name" value="FAD/NAD(P)-binding domain"/>
    <property type="match status" value="1"/>
</dbReference>
<dbReference type="STRING" id="1921803.NIES593_02315"/>
<dbReference type="Gene3D" id="3.30.9.10">
    <property type="entry name" value="D-Amino Acid Oxidase, subunit A, domain 2"/>
    <property type="match status" value="1"/>
</dbReference>
<evidence type="ECO:0000313" key="3">
    <source>
        <dbReference type="EMBL" id="OKH26888.1"/>
    </source>
</evidence>
<accession>A0A1U7HTM3</accession>
<evidence type="ECO:0000313" key="4">
    <source>
        <dbReference type="Proteomes" id="UP000186868"/>
    </source>
</evidence>
<keyword evidence="4" id="KW-1185">Reference proteome</keyword>
<feature type="domain" description="FAD dependent oxidoreductase" evidence="2">
    <location>
        <begin position="5"/>
        <end position="372"/>
    </location>
</feature>
<organism evidence="3 4">
    <name type="scientific">Hydrococcus rivularis NIES-593</name>
    <dbReference type="NCBI Taxonomy" id="1921803"/>
    <lineage>
        <taxon>Bacteria</taxon>
        <taxon>Bacillati</taxon>
        <taxon>Cyanobacteriota</taxon>
        <taxon>Cyanophyceae</taxon>
        <taxon>Pleurocapsales</taxon>
        <taxon>Hydrococcaceae</taxon>
        <taxon>Hydrococcus</taxon>
    </lineage>
</organism>
<dbReference type="Gene3D" id="3.50.50.60">
    <property type="entry name" value="FAD/NAD(P)-binding domain"/>
    <property type="match status" value="1"/>
</dbReference>
<dbReference type="PANTHER" id="PTHR13847:SF287">
    <property type="entry name" value="FAD-DEPENDENT OXIDOREDUCTASE DOMAIN-CONTAINING PROTEIN 1"/>
    <property type="match status" value="1"/>
</dbReference>
<protein>
    <submittedName>
        <fullName evidence="3">FAD-dependent oxidoreductase</fullName>
    </submittedName>
</protein>
<gene>
    <name evidence="3" type="ORF">NIES593_02315</name>
</gene>
<dbReference type="GO" id="GO:0016491">
    <property type="term" value="F:oxidoreductase activity"/>
    <property type="evidence" value="ECO:0007669"/>
    <property type="project" value="UniProtKB-KW"/>
</dbReference>
<dbReference type="InterPro" id="IPR036188">
    <property type="entry name" value="FAD/NAD-bd_sf"/>
</dbReference>
<keyword evidence="1" id="KW-0560">Oxidoreductase</keyword>
<dbReference type="RefSeq" id="WP_073598017.1">
    <property type="nucleotide sequence ID" value="NZ_MRCB01000001.1"/>
</dbReference>
<dbReference type="AlphaFoldDB" id="A0A1U7HTM3"/>
<name>A0A1U7HTM3_9CYAN</name>